<dbReference type="Pfam" id="PF04389">
    <property type="entry name" value="Peptidase_M28"/>
    <property type="match status" value="1"/>
</dbReference>
<sequence>MLNLTNITKVVEEDWMDLCEEGSLLDQNAVRLPLILIYLFVFTVCLLGNFFTIVVIVLHPTMRTGTNYFLANLALADLLVAAFCILQNMVHIVGFDHGNWTLGEAMCYIYVFMLHFIPCLSVGILVCVSIEKYLVFMHPFSKWTQQILRRRVRFMMTMATWALSVASNIPYALNTRLYRFSDTAAACGRTDTLRVWVTVSFILWYILPLTVLALMYTNIGMMLWRSGSCVITVTRPSTDSQGSAQTGTSWQLSNGRTIIYKQDSLLQVPEDPQVKKRQRDLTESRRKVVYMPPALRYYDSATPAWVVRLLIVLVASFAILTLPHHARLLHTMWSTTPQCNNDWSILLQPLSYIFLFLSSAINPILYAFLSKRFREAASDIFHCKKGLLSHLSRSRSRTRTIVSDLPEDSRALNPSGGTIRMNRLRMRAWIAYLILAVGVAFIIAGSVMLGIGISKYNSSKKLKNTTPSIRVPTTTSATTPDSQNTEPISQKIQNNIDPAEIKKNLHDFTALPHMAGTSANAKVADSIVAKWIAAGLENVHKVEYNVLLSYPSNTTNPNYMTIEYHNGTTFYRSEGISPPIIKNEQSDEEAGMQWLAFSPSGNVAGDIVYCGFATEKEFQTLQSLEITLTGRIALIRYGGTFRADKVALAQKYGAIGAILYSDPAEVAPYGIQDGDVYPNTVYMPANAVQRGTLYTGTGDVRSPLYASKTNLWKAGSVQEALRLGILPSIPAIPISYHSAQQLISRLDGRPAPATWKGGFNFTYNLGPGLKGGLSTRVTVNNYSANRQIQNVIGYINGVEEPERYVILGNHYDAWTYGAMDPNAGTAVLAEVARSTMKVINETGWRPARTLMFAAWDAEEFGLIGSTEFVEEFTEILTRRAVAYLNMDCLKGNQTIYVQSSPSLQDQVVLASMYVANPRKDEIKANRTTVYDTW</sequence>
<evidence type="ECO:0000256" key="1">
    <source>
        <dbReference type="ARBA" id="ARBA00004370"/>
    </source>
</evidence>
<comment type="similarity">
    <text evidence="2">Belongs to the peptidase M28 family. M28B subfamily.</text>
</comment>
<dbReference type="SUPFAM" id="SSF52025">
    <property type="entry name" value="PA domain"/>
    <property type="match status" value="1"/>
</dbReference>
<dbReference type="InterPro" id="IPR046450">
    <property type="entry name" value="PA_dom_sf"/>
</dbReference>
<evidence type="ECO:0000259" key="8">
    <source>
        <dbReference type="PROSITE" id="PS50262"/>
    </source>
</evidence>
<feature type="transmembrane region" description="Helical" evidence="7">
    <location>
        <begin position="305"/>
        <end position="326"/>
    </location>
</feature>
<dbReference type="Gene3D" id="3.40.630.10">
    <property type="entry name" value="Zn peptidases"/>
    <property type="match status" value="1"/>
</dbReference>
<dbReference type="CTD" id="25351695"/>
<dbReference type="Gene3D" id="3.50.30.30">
    <property type="match status" value="1"/>
</dbReference>
<reference evidence="10" key="1">
    <citation type="journal article" date="2014" name="Nat. Genet.">
        <title>Genome of the human hookworm Necator americanus.</title>
        <authorList>
            <person name="Tang Y.T."/>
            <person name="Gao X."/>
            <person name="Rosa B.A."/>
            <person name="Abubucker S."/>
            <person name="Hallsworth-Pepin K."/>
            <person name="Martin J."/>
            <person name="Tyagi R."/>
            <person name="Heizer E."/>
            <person name="Zhang X."/>
            <person name="Bhonagiri-Palsikar V."/>
            <person name="Minx P."/>
            <person name="Warren W.C."/>
            <person name="Wang Q."/>
            <person name="Zhan B."/>
            <person name="Hotez P.J."/>
            <person name="Sternberg P.W."/>
            <person name="Dougall A."/>
            <person name="Gaze S.T."/>
            <person name="Mulvenna J."/>
            <person name="Sotillo J."/>
            <person name="Ranganathan S."/>
            <person name="Rabelo E.M."/>
            <person name="Wilson R.K."/>
            <person name="Felgner P.L."/>
            <person name="Bethony J."/>
            <person name="Hawdon J.M."/>
            <person name="Gasser R.B."/>
            <person name="Loukas A."/>
            <person name="Mitreva M."/>
        </authorList>
    </citation>
    <scope>NUCLEOTIDE SEQUENCE [LARGE SCALE GENOMIC DNA]</scope>
</reference>
<feature type="transmembrane region" description="Helical" evidence="7">
    <location>
        <begin position="35"/>
        <end position="58"/>
    </location>
</feature>
<dbReference type="EMBL" id="KI660227">
    <property type="protein sequence ID" value="ETN76427.1"/>
    <property type="molecule type" value="Genomic_DNA"/>
</dbReference>
<dbReference type="GO" id="GO:0004930">
    <property type="term" value="F:G protein-coupled receptor activity"/>
    <property type="evidence" value="ECO:0007669"/>
    <property type="project" value="InterPro"/>
</dbReference>
<dbReference type="FunFam" id="3.40.630.10:FF:000101">
    <property type="entry name" value="N-acetylated alpha-linked acidic dipeptidase like 1"/>
    <property type="match status" value="1"/>
</dbReference>
<dbReference type="Proteomes" id="UP000053676">
    <property type="component" value="Unassembled WGS sequence"/>
</dbReference>
<dbReference type="CDD" id="cd02121">
    <property type="entry name" value="PA_GCPII_like"/>
    <property type="match status" value="1"/>
</dbReference>
<dbReference type="PROSITE" id="PS50262">
    <property type="entry name" value="G_PROTEIN_RECEP_F1_2"/>
    <property type="match status" value="1"/>
</dbReference>
<dbReference type="GO" id="GO:0004180">
    <property type="term" value="F:carboxypeptidase activity"/>
    <property type="evidence" value="ECO:0007669"/>
    <property type="project" value="TreeGrafter"/>
</dbReference>
<dbReference type="FunFam" id="3.50.30.30:FF:000033">
    <property type="entry name" value="Glutamate carboxypeptidase 2 homolog"/>
    <property type="match status" value="1"/>
</dbReference>
<dbReference type="GeneID" id="25351695"/>
<accession>W2T630</accession>
<dbReference type="OrthoDB" id="5964776at2759"/>
<dbReference type="InterPro" id="IPR017452">
    <property type="entry name" value="GPCR_Rhodpsn_7TM"/>
</dbReference>
<feature type="transmembrane region" description="Helical" evidence="7">
    <location>
        <begin position="70"/>
        <end position="89"/>
    </location>
</feature>
<keyword evidence="10" id="KW-1185">Reference proteome</keyword>
<feature type="transmembrane region" description="Helical" evidence="7">
    <location>
        <begin position="193"/>
        <end position="216"/>
    </location>
</feature>
<organism evidence="9 10">
    <name type="scientific">Necator americanus</name>
    <name type="common">Human hookworm</name>
    <dbReference type="NCBI Taxonomy" id="51031"/>
    <lineage>
        <taxon>Eukaryota</taxon>
        <taxon>Metazoa</taxon>
        <taxon>Ecdysozoa</taxon>
        <taxon>Nematoda</taxon>
        <taxon>Chromadorea</taxon>
        <taxon>Rhabditida</taxon>
        <taxon>Rhabditina</taxon>
        <taxon>Rhabditomorpha</taxon>
        <taxon>Strongyloidea</taxon>
        <taxon>Ancylostomatidae</taxon>
        <taxon>Bunostominae</taxon>
        <taxon>Necator</taxon>
    </lineage>
</organism>
<dbReference type="GO" id="GO:0016020">
    <property type="term" value="C:membrane"/>
    <property type="evidence" value="ECO:0007669"/>
    <property type="project" value="UniProtKB-SubCell"/>
</dbReference>
<proteinExistence type="inferred from homology"/>
<dbReference type="InterPro" id="IPR007484">
    <property type="entry name" value="Peptidase_M28"/>
</dbReference>
<gene>
    <name evidence="9" type="ORF">NECAME_11666</name>
</gene>
<protein>
    <submittedName>
        <fullName evidence="9">PA domain protein</fullName>
    </submittedName>
</protein>
<dbReference type="PRINTS" id="PR00237">
    <property type="entry name" value="GPCRRHODOPSN"/>
</dbReference>
<dbReference type="Pfam" id="PF02225">
    <property type="entry name" value="PA"/>
    <property type="match status" value="1"/>
</dbReference>
<feature type="region of interest" description="Disordered" evidence="6">
    <location>
        <begin position="464"/>
        <end position="487"/>
    </location>
</feature>
<evidence type="ECO:0000256" key="4">
    <source>
        <dbReference type="ARBA" id="ARBA00022989"/>
    </source>
</evidence>
<dbReference type="InterPro" id="IPR000276">
    <property type="entry name" value="GPCR_Rhodpsn"/>
</dbReference>
<evidence type="ECO:0000256" key="3">
    <source>
        <dbReference type="ARBA" id="ARBA00022692"/>
    </source>
</evidence>
<evidence type="ECO:0000256" key="6">
    <source>
        <dbReference type="SAM" id="MobiDB-lite"/>
    </source>
</evidence>
<dbReference type="KEGG" id="nai:NECAME_11666"/>
<dbReference type="InterPro" id="IPR039373">
    <property type="entry name" value="Peptidase_M28B"/>
</dbReference>
<evidence type="ECO:0000256" key="7">
    <source>
        <dbReference type="SAM" id="Phobius"/>
    </source>
</evidence>
<feature type="domain" description="G-protein coupled receptors family 1 profile" evidence="8">
    <location>
        <begin position="48"/>
        <end position="366"/>
    </location>
</feature>
<dbReference type="SUPFAM" id="SSF81321">
    <property type="entry name" value="Family A G protein-coupled receptor-like"/>
    <property type="match status" value="1"/>
</dbReference>
<evidence type="ECO:0000256" key="2">
    <source>
        <dbReference type="ARBA" id="ARBA00005634"/>
    </source>
</evidence>
<dbReference type="SUPFAM" id="SSF53187">
    <property type="entry name" value="Zn-dependent exopeptidases"/>
    <property type="match status" value="1"/>
</dbReference>
<evidence type="ECO:0000313" key="9">
    <source>
        <dbReference type="EMBL" id="ETN76427.1"/>
    </source>
</evidence>
<feature type="transmembrane region" description="Helical" evidence="7">
    <location>
        <begin position="109"/>
        <end position="131"/>
    </location>
</feature>
<dbReference type="Pfam" id="PF00001">
    <property type="entry name" value="7tm_1"/>
    <property type="match status" value="1"/>
</dbReference>
<name>W2T630_NECAM</name>
<dbReference type="PANTHER" id="PTHR10404">
    <property type="entry name" value="N-ACETYLATED-ALPHA-LINKED ACIDIC DIPEPTIDASE"/>
    <property type="match status" value="1"/>
</dbReference>
<dbReference type="Gene3D" id="1.20.1070.10">
    <property type="entry name" value="Rhodopsin 7-helix transmembrane proteins"/>
    <property type="match status" value="1"/>
</dbReference>
<feature type="transmembrane region" description="Helical" evidence="7">
    <location>
        <begin position="346"/>
        <end position="369"/>
    </location>
</feature>
<feature type="transmembrane region" description="Helical" evidence="7">
    <location>
        <begin position="152"/>
        <end position="173"/>
    </location>
</feature>
<dbReference type="PANTHER" id="PTHR10404:SF77">
    <property type="entry name" value="GLUTAMATE CARBOXYPEPTIDASE 2 HOMOLOG"/>
    <property type="match status" value="1"/>
</dbReference>
<keyword evidence="3 7" id="KW-0812">Transmembrane</keyword>
<evidence type="ECO:0000256" key="5">
    <source>
        <dbReference type="ARBA" id="ARBA00023136"/>
    </source>
</evidence>
<comment type="subcellular location">
    <subcellularLocation>
        <location evidence="1">Membrane</location>
    </subcellularLocation>
</comment>
<evidence type="ECO:0000313" key="10">
    <source>
        <dbReference type="Proteomes" id="UP000053676"/>
    </source>
</evidence>
<dbReference type="InterPro" id="IPR003137">
    <property type="entry name" value="PA_domain"/>
</dbReference>
<keyword evidence="5 7" id="KW-0472">Membrane</keyword>
<keyword evidence="4 7" id="KW-1133">Transmembrane helix</keyword>
<dbReference type="AlphaFoldDB" id="W2T630"/>
<feature type="transmembrane region" description="Helical" evidence="7">
    <location>
        <begin position="429"/>
        <end position="453"/>
    </location>
</feature>